<dbReference type="Proteomes" id="UP000288758">
    <property type="component" value="Chromosome"/>
</dbReference>
<accession>A0A410RKS9</accession>
<keyword evidence="2" id="KW-0472">Membrane</keyword>
<evidence type="ECO:0000256" key="2">
    <source>
        <dbReference type="SAM" id="Phobius"/>
    </source>
</evidence>
<keyword evidence="2" id="KW-1133">Transmembrane helix</keyword>
<feature type="compositionally biased region" description="Basic and acidic residues" evidence="1">
    <location>
        <begin position="213"/>
        <end position="227"/>
    </location>
</feature>
<gene>
    <name evidence="3" type="ORF">EJ065_0905</name>
</gene>
<dbReference type="RefSeq" id="WP_128794834.1">
    <property type="nucleotide sequence ID" value="NZ_CP034669.1"/>
</dbReference>
<feature type="transmembrane region" description="Helical" evidence="2">
    <location>
        <begin position="6"/>
        <end position="27"/>
    </location>
</feature>
<evidence type="ECO:0000313" key="3">
    <source>
        <dbReference type="EMBL" id="QAT82510.1"/>
    </source>
</evidence>
<organism evidence="3 4">
    <name type="scientific">Corallococcus coralloides</name>
    <name type="common">Myxococcus coralloides</name>
    <dbReference type="NCBI Taxonomy" id="184914"/>
    <lineage>
        <taxon>Bacteria</taxon>
        <taxon>Pseudomonadati</taxon>
        <taxon>Myxococcota</taxon>
        <taxon>Myxococcia</taxon>
        <taxon>Myxococcales</taxon>
        <taxon>Cystobacterineae</taxon>
        <taxon>Myxococcaceae</taxon>
        <taxon>Corallococcus</taxon>
    </lineage>
</organism>
<sequence>MLSGVFTPLGILASLLVLGALVLATLFQLKRRQRAAWEAFAKAHGLSIAERRMEVQGRYQGRPLLLATGKRGASSKKRHTVTVLRLDLEGALPAELLLEHERPEDKLPGAATPREEVLGDAELDAAFQVEGLSPEARPIILDPGVRQRLLGLKGHRRVSIKGGWLQVEQRGVPASAAALEALLRAPHDLTRAVSEAAPSLPTTNAVEASPHAEASRMDEERPGSEHA</sequence>
<evidence type="ECO:0000256" key="1">
    <source>
        <dbReference type="SAM" id="MobiDB-lite"/>
    </source>
</evidence>
<dbReference type="AlphaFoldDB" id="A0A410RKS9"/>
<keyword evidence="2" id="KW-0812">Transmembrane</keyword>
<name>A0A410RKS9_CORCK</name>
<evidence type="ECO:0000313" key="4">
    <source>
        <dbReference type="Proteomes" id="UP000288758"/>
    </source>
</evidence>
<proteinExistence type="predicted"/>
<feature type="region of interest" description="Disordered" evidence="1">
    <location>
        <begin position="195"/>
        <end position="227"/>
    </location>
</feature>
<reference evidence="3 4" key="1">
    <citation type="submission" date="2018-12" db="EMBL/GenBank/DDBJ databases">
        <title>Complete Genome Sequence of the Corallopyronin A producing Myxobacterium Corallococcus coralloides B035.</title>
        <authorList>
            <person name="Bouhired S.M."/>
            <person name="Rupp O."/>
            <person name="Blom J."/>
            <person name="Schaeberle T.F."/>
            <person name="Kehraus S."/>
            <person name="Schiefer A."/>
            <person name="Pfarr K."/>
            <person name="Goesmann A."/>
            <person name="Hoerauf A."/>
            <person name="Koenig G.M."/>
        </authorList>
    </citation>
    <scope>NUCLEOTIDE SEQUENCE [LARGE SCALE GENOMIC DNA]</scope>
    <source>
        <strain evidence="3 4">B035</strain>
    </source>
</reference>
<protein>
    <submittedName>
        <fullName evidence="3">Uncharacterized protein</fullName>
    </submittedName>
</protein>
<dbReference type="EMBL" id="CP034669">
    <property type="protein sequence ID" value="QAT82510.1"/>
    <property type="molecule type" value="Genomic_DNA"/>
</dbReference>